<dbReference type="Proteomes" id="UP000323632">
    <property type="component" value="Unassembled WGS sequence"/>
</dbReference>
<evidence type="ECO:0000313" key="2">
    <source>
        <dbReference type="Proteomes" id="UP000323632"/>
    </source>
</evidence>
<dbReference type="EMBL" id="VWSH01000001">
    <property type="protein sequence ID" value="KAA5536369.1"/>
    <property type="molecule type" value="Genomic_DNA"/>
</dbReference>
<comment type="caution">
    <text evidence="1">The sequence shown here is derived from an EMBL/GenBank/DDBJ whole genome shotgun (WGS) entry which is preliminary data.</text>
</comment>
<accession>A0A5M6CT80</accession>
<organism evidence="1 2">
    <name type="scientific">Taibaiella lutea</name>
    <dbReference type="NCBI Taxonomy" id="2608001"/>
    <lineage>
        <taxon>Bacteria</taxon>
        <taxon>Pseudomonadati</taxon>
        <taxon>Bacteroidota</taxon>
        <taxon>Chitinophagia</taxon>
        <taxon>Chitinophagales</taxon>
        <taxon>Chitinophagaceae</taxon>
        <taxon>Taibaiella</taxon>
    </lineage>
</organism>
<dbReference type="AlphaFoldDB" id="A0A5M6CT80"/>
<name>A0A5M6CT80_9BACT</name>
<keyword evidence="2" id="KW-1185">Reference proteome</keyword>
<sequence>MITKINELYQEAINAGKKISEIVISYIAYDHLKSELNNRKSEPNWLDKVKVKDGIVGVQLVDEYDS</sequence>
<reference evidence="1 2" key="1">
    <citation type="submission" date="2019-09" db="EMBL/GenBank/DDBJ databases">
        <title>Genome sequence and assembly of Taibaiella sp.</title>
        <authorList>
            <person name="Chhetri G."/>
        </authorList>
    </citation>
    <scope>NUCLEOTIDE SEQUENCE [LARGE SCALE GENOMIC DNA]</scope>
    <source>
        <strain evidence="1 2">KVB11</strain>
    </source>
</reference>
<evidence type="ECO:0000313" key="1">
    <source>
        <dbReference type="EMBL" id="KAA5536369.1"/>
    </source>
</evidence>
<proteinExistence type="predicted"/>
<gene>
    <name evidence="1" type="ORF">F0919_01495</name>
</gene>
<dbReference type="RefSeq" id="WP_150030940.1">
    <property type="nucleotide sequence ID" value="NZ_VWSH01000001.1"/>
</dbReference>
<protein>
    <submittedName>
        <fullName evidence="1">Uncharacterized protein</fullName>
    </submittedName>
</protein>